<feature type="signal peptide" evidence="2">
    <location>
        <begin position="1"/>
        <end position="28"/>
    </location>
</feature>
<keyword evidence="1" id="KW-0812">Transmembrane</keyword>
<keyword evidence="1" id="KW-0472">Membrane</keyword>
<dbReference type="SUPFAM" id="SSF49464">
    <property type="entry name" value="Carboxypeptidase regulatory domain-like"/>
    <property type="match status" value="1"/>
</dbReference>
<dbReference type="InterPro" id="IPR039426">
    <property type="entry name" value="TonB-dep_rcpt-like"/>
</dbReference>
<dbReference type="InterPro" id="IPR008969">
    <property type="entry name" value="CarboxyPept-like_regulatory"/>
</dbReference>
<keyword evidence="2" id="KW-0732">Signal</keyword>
<dbReference type="InterPro" id="IPR023996">
    <property type="entry name" value="TonB-dep_OMP_SusC/RagA"/>
</dbReference>
<dbReference type="EMBL" id="CZAI01000001">
    <property type="protein sequence ID" value="CUO61950.1"/>
    <property type="molecule type" value="Genomic_DNA"/>
</dbReference>
<dbReference type="Gene3D" id="2.60.40.1120">
    <property type="entry name" value="Carboxypeptidase-like, regulatory domain"/>
    <property type="match status" value="1"/>
</dbReference>
<evidence type="ECO:0000259" key="3">
    <source>
        <dbReference type="Pfam" id="PF07715"/>
    </source>
</evidence>
<dbReference type="NCBIfam" id="TIGR04057">
    <property type="entry name" value="SusC_RagA_signa"/>
    <property type="match status" value="1"/>
</dbReference>
<evidence type="ECO:0000256" key="2">
    <source>
        <dbReference type="SAM" id="SignalP"/>
    </source>
</evidence>
<evidence type="ECO:0000313" key="6">
    <source>
        <dbReference type="EMBL" id="RHH95381.1"/>
    </source>
</evidence>
<dbReference type="PROSITE" id="PS52016">
    <property type="entry name" value="TONB_DEPENDENT_REC_3"/>
    <property type="match status" value="1"/>
</dbReference>
<dbReference type="InterPro" id="IPR023997">
    <property type="entry name" value="TonB-dep_OMP_SusC/RagA_CS"/>
</dbReference>
<dbReference type="FunFam" id="2.170.130.10:FF:000003">
    <property type="entry name" value="SusC/RagA family TonB-linked outer membrane protein"/>
    <property type="match status" value="1"/>
</dbReference>
<name>A0A174GM25_9BACE</name>
<protein>
    <submittedName>
        <fullName evidence="4 5">TonB-dependent receptor</fullName>
    </submittedName>
</protein>
<evidence type="ECO:0000313" key="4">
    <source>
        <dbReference type="EMBL" id="CUO61950.1"/>
    </source>
</evidence>
<dbReference type="EMBL" id="QRKD01000001">
    <property type="protein sequence ID" value="RHH95381.1"/>
    <property type="molecule type" value="Genomic_DNA"/>
</dbReference>
<sequence>MKKKSGIILSALPLLTLGLCFISNSSFANGVNGNEVILVNSMGAQQKTGEIRGVVLDGKTSEPVIGAAVKVKGTTVGTTTNLDGEFILKASKGDVLIISYLGYESKEISISHLKTYTVELSEATESLDEVVVTAFGVGQKKESLVGAVTQVRPAELKVPSSSLSTSFAGRLSGVIAVQRSGEPGADGASFWIRGKSTFSGATGALIILDGVEISSTELNSLDAEAIESFSILKDATATALYGTRGANGVMIITTKSGKDLDKPIINFRLEGALTSLTKVPEMADGVTYMEAYNEGAARPTSAATPYSREKIEGTRAGLNPYLYPNVDWYDEMFKKNAFAQRANFNIRGGNKKMDYFMSVGVKHSDGNLNSLSEKYGFSYNNNINVTNYDFINNLNVQATPTTKLSLGLNASIKDWKGPNASTSSLFASTMEHNPVDYPVSFPAGYGYDTEDIMWGDKSGGPFATGGYMNPVADYVTGYKTNHTSIITANFKLQQDLGMFIKGLTFNGLFSYKNNSSSNATRVSDYNAFEVASQNDETGEYTLRRTGNERGTAIKTSGSHSGNRKLYLQATLDYKHTFGGVHDVNAMFLFNRQQYNTNNVTDLFSSLPERKQGIAGRVSYAYDGRYMAEANFGYNGSENFASGNRYGFFPSIAVGYNISNEKFWDNIRPVISNLKLRGSWGLVGNDNTGAGRFTYLEDIDLGGSPGYTTGVGGNRVTYKGPKWSRFFNPNLGWEIGEKINVGIDLQLYNSFNLTVEAFKETRRDIFLSRGSTIPDFLGLSGATVYANLGKMKNIGMDLSIDYNKQVNKDLFLSFKGTFTYAHNTILERDEPPFQEYPNLSSVGHSLGQYLLYIDNGLFPDEKTIHNNPDQKALGYTPQPGDIWYHNLPNYRGEYDNVIDGNDRRYVGNPQDPEIVYGFGPSIKFKKWDFSFFFQGVAKTSILMSGIHPFGEARIRGLFKYIADDHWTTENQNIDAKYPRLTLENNGNNTQNSTYWLRNGSFLKLKNAEVGYTFKGWRFYLSGQNLLTFSPFDYWDPEMGSGSGMKYPTQRIINFGIQVTFNNK</sequence>
<dbReference type="NCBIfam" id="TIGR04056">
    <property type="entry name" value="OMP_RagA_SusC"/>
    <property type="match status" value="1"/>
</dbReference>
<evidence type="ECO:0000313" key="5">
    <source>
        <dbReference type="EMBL" id="RGR72504.1"/>
    </source>
</evidence>
<dbReference type="RefSeq" id="WP_055169886.1">
    <property type="nucleotide sequence ID" value="NZ_CAXSLD010000012.1"/>
</dbReference>
<dbReference type="Gene3D" id="2.170.130.10">
    <property type="entry name" value="TonB-dependent receptor, plug domain"/>
    <property type="match status" value="1"/>
</dbReference>
<dbReference type="SUPFAM" id="SSF56935">
    <property type="entry name" value="Porins"/>
    <property type="match status" value="1"/>
</dbReference>
<keyword evidence="1" id="KW-1134">Transmembrane beta strand</keyword>
<dbReference type="Proteomes" id="UP000095657">
    <property type="component" value="Unassembled WGS sequence"/>
</dbReference>
<keyword evidence="1" id="KW-0813">Transport</keyword>
<dbReference type="STRING" id="47678.ERS852494_00339"/>
<dbReference type="InterPro" id="IPR037066">
    <property type="entry name" value="Plug_dom_sf"/>
</dbReference>
<dbReference type="Proteomes" id="UP000283512">
    <property type="component" value="Unassembled WGS sequence"/>
</dbReference>
<accession>A0A174GM25</accession>
<reference evidence="8 9" key="2">
    <citation type="submission" date="2018-08" db="EMBL/GenBank/DDBJ databases">
        <title>A genome reference for cultivated species of the human gut microbiota.</title>
        <authorList>
            <person name="Zou Y."/>
            <person name="Xue W."/>
            <person name="Luo G."/>
        </authorList>
    </citation>
    <scope>NUCLEOTIDE SEQUENCE [LARGE SCALE GENOMIC DNA]</scope>
    <source>
        <strain evidence="5 9">AF24-29LB</strain>
        <strain evidence="6 8">AM16-49B</strain>
    </source>
</reference>
<keyword evidence="4" id="KW-0675">Receptor</keyword>
<evidence type="ECO:0000313" key="9">
    <source>
        <dbReference type="Proteomes" id="UP000284205"/>
    </source>
</evidence>
<evidence type="ECO:0000256" key="1">
    <source>
        <dbReference type="PROSITE-ProRule" id="PRU01360"/>
    </source>
</evidence>
<evidence type="ECO:0000313" key="7">
    <source>
        <dbReference type="Proteomes" id="UP000095657"/>
    </source>
</evidence>
<feature type="chain" id="PRO_5041863203" evidence="2">
    <location>
        <begin position="29"/>
        <end position="1062"/>
    </location>
</feature>
<dbReference type="Pfam" id="PF07715">
    <property type="entry name" value="Plug"/>
    <property type="match status" value="1"/>
</dbReference>
<dbReference type="AlphaFoldDB" id="A0A174GM25"/>
<feature type="domain" description="TonB-dependent receptor plug" evidence="3">
    <location>
        <begin position="141"/>
        <end position="249"/>
    </location>
</feature>
<comment type="subcellular location">
    <subcellularLocation>
        <location evidence="1">Cell outer membrane</location>
        <topology evidence="1">Multi-pass membrane protein</topology>
    </subcellularLocation>
</comment>
<organism evidence="4 7">
    <name type="scientific">Bacteroides caccae</name>
    <dbReference type="NCBI Taxonomy" id="47678"/>
    <lineage>
        <taxon>Bacteria</taxon>
        <taxon>Pseudomonadati</taxon>
        <taxon>Bacteroidota</taxon>
        <taxon>Bacteroidia</taxon>
        <taxon>Bacteroidales</taxon>
        <taxon>Bacteroidaceae</taxon>
        <taxon>Bacteroides</taxon>
    </lineage>
</organism>
<dbReference type="EMBL" id="QRUO01000005">
    <property type="protein sequence ID" value="RGR72504.1"/>
    <property type="molecule type" value="Genomic_DNA"/>
</dbReference>
<gene>
    <name evidence="6" type="ORF">DW190_03995</name>
    <name evidence="5" type="ORF">DWY26_07295</name>
    <name evidence="4" type="ORF">ERS852494_00339</name>
</gene>
<reference evidence="4 7" key="1">
    <citation type="submission" date="2015-09" db="EMBL/GenBank/DDBJ databases">
        <authorList>
            <consortium name="Pathogen Informatics"/>
        </authorList>
    </citation>
    <scope>NUCLEOTIDE SEQUENCE [LARGE SCALE GENOMIC DNA]</scope>
    <source>
        <strain evidence="4 7">2789STDY5834880</strain>
    </source>
</reference>
<proteinExistence type="inferred from homology"/>
<dbReference type="Pfam" id="PF13715">
    <property type="entry name" value="CarbopepD_reg_2"/>
    <property type="match status" value="1"/>
</dbReference>
<comment type="similarity">
    <text evidence="1">Belongs to the TonB-dependent receptor family.</text>
</comment>
<dbReference type="InterPro" id="IPR012910">
    <property type="entry name" value="Plug_dom"/>
</dbReference>
<dbReference type="Proteomes" id="UP000284205">
    <property type="component" value="Unassembled WGS sequence"/>
</dbReference>
<keyword evidence="1" id="KW-0998">Cell outer membrane</keyword>
<evidence type="ECO:0000313" key="8">
    <source>
        <dbReference type="Proteomes" id="UP000283512"/>
    </source>
</evidence>
<dbReference type="GO" id="GO:0009279">
    <property type="term" value="C:cell outer membrane"/>
    <property type="evidence" value="ECO:0007669"/>
    <property type="project" value="UniProtKB-SubCell"/>
</dbReference>